<dbReference type="InterPro" id="IPR001845">
    <property type="entry name" value="HTH_ArsR_DNA-bd_dom"/>
</dbReference>
<dbReference type="PRINTS" id="PR00778">
    <property type="entry name" value="HTHARSR"/>
</dbReference>
<dbReference type="SUPFAM" id="SSF46785">
    <property type="entry name" value="Winged helix' DNA-binding domain"/>
    <property type="match status" value="1"/>
</dbReference>
<feature type="domain" description="HTH arsR-type" evidence="5">
    <location>
        <begin position="30"/>
        <end position="124"/>
    </location>
</feature>
<feature type="region of interest" description="Disordered" evidence="4">
    <location>
        <begin position="1"/>
        <end position="28"/>
    </location>
</feature>
<evidence type="ECO:0000256" key="4">
    <source>
        <dbReference type="SAM" id="MobiDB-lite"/>
    </source>
</evidence>
<proteinExistence type="predicted"/>
<dbReference type="PROSITE" id="PS50987">
    <property type="entry name" value="HTH_ARSR_2"/>
    <property type="match status" value="1"/>
</dbReference>
<keyword evidence="7" id="KW-1185">Reference proteome</keyword>
<dbReference type="Proteomes" id="UP000243542">
    <property type="component" value="Unassembled WGS sequence"/>
</dbReference>
<accession>A0A2A9FAD7</accession>
<keyword evidence="2" id="KW-0238">DNA-binding</keyword>
<evidence type="ECO:0000256" key="3">
    <source>
        <dbReference type="ARBA" id="ARBA00023163"/>
    </source>
</evidence>
<dbReference type="AlphaFoldDB" id="A0A2A9FAD7"/>
<comment type="caution">
    <text evidence="6">The sequence shown here is derived from an EMBL/GenBank/DDBJ whole genome shotgun (WGS) entry which is preliminary data.</text>
</comment>
<dbReference type="Gene3D" id="1.10.10.10">
    <property type="entry name" value="Winged helix-like DNA-binding domain superfamily/Winged helix DNA-binding domain"/>
    <property type="match status" value="1"/>
</dbReference>
<keyword evidence="1" id="KW-0805">Transcription regulation</keyword>
<name>A0A2A9FAD7_9PSEU</name>
<sequence>MIVHSATDNFERRRTMGTMSATTPPSPLACPGRDEMTVEAVLRALADPVRLAMVRQLAGADRELPCRAFNVPVTKSTLTHHLAILRQAGVVAGRQDGTTRFNSLRRNDLDALFPGLLDGVLAAPH</sequence>
<dbReference type="GO" id="GO:0003677">
    <property type="term" value="F:DNA binding"/>
    <property type="evidence" value="ECO:0007669"/>
    <property type="project" value="UniProtKB-KW"/>
</dbReference>
<dbReference type="InterPro" id="IPR036390">
    <property type="entry name" value="WH_DNA-bd_sf"/>
</dbReference>
<keyword evidence="3" id="KW-0804">Transcription</keyword>
<dbReference type="PANTHER" id="PTHR33154">
    <property type="entry name" value="TRANSCRIPTIONAL REGULATOR, ARSR FAMILY"/>
    <property type="match status" value="1"/>
</dbReference>
<dbReference type="InterPro" id="IPR036388">
    <property type="entry name" value="WH-like_DNA-bd_sf"/>
</dbReference>
<reference evidence="6 7" key="1">
    <citation type="submission" date="2017-10" db="EMBL/GenBank/DDBJ databases">
        <title>Sequencing the genomes of 1000 actinobacteria strains.</title>
        <authorList>
            <person name="Klenk H.-P."/>
        </authorList>
    </citation>
    <scope>NUCLEOTIDE SEQUENCE [LARGE SCALE GENOMIC DNA]</scope>
    <source>
        <strain evidence="6 7">DSM 46092</strain>
    </source>
</reference>
<dbReference type="SMART" id="SM00418">
    <property type="entry name" value="HTH_ARSR"/>
    <property type="match status" value="1"/>
</dbReference>
<evidence type="ECO:0000313" key="6">
    <source>
        <dbReference type="EMBL" id="PFG47512.1"/>
    </source>
</evidence>
<dbReference type="PANTHER" id="PTHR33154:SF12">
    <property type="entry name" value="TRANSCRIPTIONAL REGULATORY PROTEIN"/>
    <property type="match status" value="1"/>
</dbReference>
<gene>
    <name evidence="6" type="ORF">ATK36_2557</name>
</gene>
<evidence type="ECO:0000313" key="7">
    <source>
        <dbReference type="Proteomes" id="UP000243542"/>
    </source>
</evidence>
<dbReference type="CDD" id="cd00090">
    <property type="entry name" value="HTH_ARSR"/>
    <property type="match status" value="1"/>
</dbReference>
<dbReference type="InterPro" id="IPR011991">
    <property type="entry name" value="ArsR-like_HTH"/>
</dbReference>
<evidence type="ECO:0000256" key="2">
    <source>
        <dbReference type="ARBA" id="ARBA00023125"/>
    </source>
</evidence>
<organism evidence="6 7">
    <name type="scientific">Amycolatopsis sulphurea</name>
    <dbReference type="NCBI Taxonomy" id="76022"/>
    <lineage>
        <taxon>Bacteria</taxon>
        <taxon>Bacillati</taxon>
        <taxon>Actinomycetota</taxon>
        <taxon>Actinomycetes</taxon>
        <taxon>Pseudonocardiales</taxon>
        <taxon>Pseudonocardiaceae</taxon>
        <taxon>Amycolatopsis</taxon>
    </lineage>
</organism>
<evidence type="ECO:0000259" key="5">
    <source>
        <dbReference type="PROSITE" id="PS50987"/>
    </source>
</evidence>
<dbReference type="EMBL" id="PDJK01000002">
    <property type="protein sequence ID" value="PFG47512.1"/>
    <property type="molecule type" value="Genomic_DNA"/>
</dbReference>
<evidence type="ECO:0000256" key="1">
    <source>
        <dbReference type="ARBA" id="ARBA00023015"/>
    </source>
</evidence>
<dbReference type="GO" id="GO:0003700">
    <property type="term" value="F:DNA-binding transcription factor activity"/>
    <property type="evidence" value="ECO:0007669"/>
    <property type="project" value="InterPro"/>
</dbReference>
<dbReference type="InterPro" id="IPR051081">
    <property type="entry name" value="HTH_MetalResp_TranReg"/>
</dbReference>
<protein>
    <submittedName>
        <fullName evidence="6">ArsR family transcriptional regulator</fullName>
    </submittedName>
</protein>
<dbReference type="Pfam" id="PF01022">
    <property type="entry name" value="HTH_5"/>
    <property type="match status" value="1"/>
</dbReference>